<dbReference type="OMA" id="WHVPRYH"/>
<dbReference type="InterPro" id="IPR039135">
    <property type="entry name" value="NAT9-like"/>
</dbReference>
<reference evidence="5" key="3">
    <citation type="submission" date="2015-02" db="UniProtKB">
        <authorList>
            <consortium name="EnsemblProtists"/>
        </authorList>
    </citation>
    <scope>IDENTIFICATION</scope>
    <source>
        <strain evidence="5">DAOM BR144</strain>
    </source>
</reference>
<dbReference type="SUPFAM" id="SSF55729">
    <property type="entry name" value="Acyl-CoA N-acyltransferases (Nat)"/>
    <property type="match status" value="1"/>
</dbReference>
<dbReference type="HOGENOM" id="CLU_073102_2_0_1"/>
<evidence type="ECO:0000313" key="5">
    <source>
        <dbReference type="EnsemblProtists" id="PYU1_T006069"/>
    </source>
</evidence>
<reference evidence="6" key="1">
    <citation type="journal article" date="2010" name="Genome Biol.">
        <title>Genome sequence of the necrotrophic plant pathogen Pythium ultimum reveals original pathogenicity mechanisms and effector repertoire.</title>
        <authorList>
            <person name="Levesque C.A."/>
            <person name="Brouwer H."/>
            <person name="Cano L."/>
            <person name="Hamilton J.P."/>
            <person name="Holt C."/>
            <person name="Huitema E."/>
            <person name="Raffaele S."/>
            <person name="Robideau G.P."/>
            <person name="Thines M."/>
            <person name="Win J."/>
            <person name="Zerillo M.M."/>
            <person name="Beakes G.W."/>
            <person name="Boore J.L."/>
            <person name="Busam D."/>
            <person name="Dumas B."/>
            <person name="Ferriera S."/>
            <person name="Fuerstenberg S.I."/>
            <person name="Gachon C.M."/>
            <person name="Gaulin E."/>
            <person name="Govers F."/>
            <person name="Grenville-Briggs L."/>
            <person name="Horner N."/>
            <person name="Hostetler J."/>
            <person name="Jiang R.H."/>
            <person name="Johnson J."/>
            <person name="Krajaejun T."/>
            <person name="Lin H."/>
            <person name="Meijer H.J."/>
            <person name="Moore B."/>
            <person name="Morris P."/>
            <person name="Phuntmart V."/>
            <person name="Puiu D."/>
            <person name="Shetty J."/>
            <person name="Stajich J.E."/>
            <person name="Tripathy S."/>
            <person name="Wawra S."/>
            <person name="van West P."/>
            <person name="Whitty B.R."/>
            <person name="Coutinho P.M."/>
            <person name="Henrissat B."/>
            <person name="Martin F."/>
            <person name="Thomas P.D."/>
            <person name="Tyler B.M."/>
            <person name="De Vries R.P."/>
            <person name="Kamoun S."/>
            <person name="Yandell M."/>
            <person name="Tisserat N."/>
            <person name="Buell C.R."/>
        </authorList>
    </citation>
    <scope>NUCLEOTIDE SEQUENCE</scope>
    <source>
        <strain evidence="6">DAOM:BR144</strain>
    </source>
</reference>
<keyword evidence="3" id="KW-0012">Acyltransferase</keyword>
<dbReference type="Gene3D" id="3.40.630.30">
    <property type="match status" value="1"/>
</dbReference>
<dbReference type="STRING" id="431595.K3WM77"/>
<proteinExistence type="inferred from homology"/>
<feature type="domain" description="N-acetyltransferase" evidence="4">
    <location>
        <begin position="14"/>
        <end position="166"/>
    </location>
</feature>
<dbReference type="eggNOG" id="KOG4135">
    <property type="taxonomic scope" value="Eukaryota"/>
</dbReference>
<evidence type="ECO:0000259" key="4">
    <source>
        <dbReference type="Pfam" id="PF13302"/>
    </source>
</evidence>
<dbReference type="PANTHER" id="PTHR13256:SF16">
    <property type="entry name" value="ALPHA_BETA-TUBULIN-N-ACETYLTRANSFERASE 9"/>
    <property type="match status" value="1"/>
</dbReference>
<dbReference type="Pfam" id="PF13302">
    <property type="entry name" value="Acetyltransf_3"/>
    <property type="match status" value="1"/>
</dbReference>
<dbReference type="PANTHER" id="PTHR13256">
    <property type="entry name" value="N-ACETYLTRANSFERASE 9"/>
    <property type="match status" value="1"/>
</dbReference>
<dbReference type="AlphaFoldDB" id="K3WM77"/>
<dbReference type="InParanoid" id="K3WM77"/>
<reference evidence="6" key="2">
    <citation type="submission" date="2010-04" db="EMBL/GenBank/DDBJ databases">
        <authorList>
            <person name="Buell R."/>
            <person name="Hamilton J."/>
            <person name="Hostetler J."/>
        </authorList>
    </citation>
    <scope>NUCLEOTIDE SEQUENCE [LARGE SCALE GENOMIC DNA]</scope>
    <source>
        <strain evidence="6">DAOM:BR144</strain>
    </source>
</reference>
<dbReference type="EnsemblProtists" id="PYU1_T006069">
    <property type="protein sequence ID" value="PYU1_T006069"/>
    <property type="gene ID" value="PYU1_G006057"/>
</dbReference>
<evidence type="ECO:0000256" key="2">
    <source>
        <dbReference type="ARBA" id="ARBA00022679"/>
    </source>
</evidence>
<sequence>MRANAGLVIVGKNVTLVPYEKEHVPKYHQWMTDPWLQGTLSLSCDMTASEPLSMEEEYEMQQSWREDDKKCTFIVLAKGTTNAESSFIDEAAIDRMAGDVNLFFNDYDDAFNCEMEIMIAEPKYRRKGFAKEAVELMMAYATSKLNVHRFYCKINEINHASLQLFDK</sequence>
<accession>K3WM77</accession>
<dbReference type="Proteomes" id="UP000019132">
    <property type="component" value="Unassembled WGS sequence"/>
</dbReference>
<dbReference type="EMBL" id="GL376625">
    <property type="status" value="NOT_ANNOTATED_CDS"/>
    <property type="molecule type" value="Genomic_DNA"/>
</dbReference>
<keyword evidence="6" id="KW-1185">Reference proteome</keyword>
<dbReference type="InterPro" id="IPR000182">
    <property type="entry name" value="GNAT_dom"/>
</dbReference>
<dbReference type="VEuPathDB" id="FungiDB:PYU1_G006057"/>
<evidence type="ECO:0000256" key="3">
    <source>
        <dbReference type="ARBA" id="ARBA00023315"/>
    </source>
</evidence>
<keyword evidence="2" id="KW-0808">Transferase</keyword>
<evidence type="ECO:0000256" key="1">
    <source>
        <dbReference type="ARBA" id="ARBA00009342"/>
    </source>
</evidence>
<organism evidence="5 6">
    <name type="scientific">Globisporangium ultimum (strain ATCC 200006 / CBS 805.95 / DAOM BR144)</name>
    <name type="common">Pythium ultimum</name>
    <dbReference type="NCBI Taxonomy" id="431595"/>
    <lineage>
        <taxon>Eukaryota</taxon>
        <taxon>Sar</taxon>
        <taxon>Stramenopiles</taxon>
        <taxon>Oomycota</taxon>
        <taxon>Peronosporomycetes</taxon>
        <taxon>Pythiales</taxon>
        <taxon>Pythiaceae</taxon>
        <taxon>Globisporangium</taxon>
    </lineage>
</organism>
<evidence type="ECO:0000313" key="6">
    <source>
        <dbReference type="Proteomes" id="UP000019132"/>
    </source>
</evidence>
<protein>
    <recommendedName>
        <fullName evidence="4">N-acetyltransferase domain-containing protein</fullName>
    </recommendedName>
</protein>
<comment type="similarity">
    <text evidence="1">Belongs to the acetyltransferase family. GNAT subfamily.</text>
</comment>
<name>K3WM77_GLOUD</name>
<dbReference type="GO" id="GO:0008080">
    <property type="term" value="F:N-acetyltransferase activity"/>
    <property type="evidence" value="ECO:0007669"/>
    <property type="project" value="InterPro"/>
</dbReference>
<dbReference type="InterPro" id="IPR016181">
    <property type="entry name" value="Acyl_CoA_acyltransferase"/>
</dbReference>